<sequence>MEESSSSKKALTLEEEQSRNKELGQEESEEEDFYYLENDEDFQKAMETGAKRQNQVNSWMKLLGMQLLKELSDPRKHPHHQSQIYLKHPHQKHCQELQDLQKGDILQHQLRNLKELQYPQERLLK</sequence>
<organism evidence="2 3">
    <name type="scientific">Austropuccinia psidii MF-1</name>
    <dbReference type="NCBI Taxonomy" id="1389203"/>
    <lineage>
        <taxon>Eukaryota</taxon>
        <taxon>Fungi</taxon>
        <taxon>Dikarya</taxon>
        <taxon>Basidiomycota</taxon>
        <taxon>Pucciniomycotina</taxon>
        <taxon>Pucciniomycetes</taxon>
        <taxon>Pucciniales</taxon>
        <taxon>Sphaerophragmiaceae</taxon>
        <taxon>Austropuccinia</taxon>
    </lineage>
</organism>
<keyword evidence="3" id="KW-1185">Reference proteome</keyword>
<protein>
    <submittedName>
        <fullName evidence="2">Uncharacterized protein</fullName>
    </submittedName>
</protein>
<proteinExistence type="predicted"/>
<reference evidence="2" key="1">
    <citation type="submission" date="2021-03" db="EMBL/GenBank/DDBJ databases">
        <title>Draft genome sequence of rust myrtle Austropuccinia psidii MF-1, a brazilian biotype.</title>
        <authorList>
            <person name="Quecine M.C."/>
            <person name="Pachon D.M.R."/>
            <person name="Bonatelli M.L."/>
            <person name="Correr F.H."/>
            <person name="Franceschini L.M."/>
            <person name="Leite T.F."/>
            <person name="Margarido G.R.A."/>
            <person name="Almeida C.A."/>
            <person name="Ferrarezi J.A."/>
            <person name="Labate C.A."/>
        </authorList>
    </citation>
    <scope>NUCLEOTIDE SEQUENCE</scope>
    <source>
        <strain evidence="2">MF-1</strain>
    </source>
</reference>
<dbReference type="AlphaFoldDB" id="A0A9Q3E466"/>
<evidence type="ECO:0000313" key="3">
    <source>
        <dbReference type="Proteomes" id="UP000765509"/>
    </source>
</evidence>
<gene>
    <name evidence="2" type="ORF">O181_051723</name>
</gene>
<evidence type="ECO:0000313" key="2">
    <source>
        <dbReference type="EMBL" id="MBW0512008.1"/>
    </source>
</evidence>
<accession>A0A9Q3E466</accession>
<feature type="region of interest" description="Disordered" evidence="1">
    <location>
        <begin position="1"/>
        <end position="31"/>
    </location>
</feature>
<name>A0A9Q3E466_9BASI</name>
<comment type="caution">
    <text evidence="2">The sequence shown here is derived from an EMBL/GenBank/DDBJ whole genome shotgun (WGS) entry which is preliminary data.</text>
</comment>
<dbReference type="Proteomes" id="UP000765509">
    <property type="component" value="Unassembled WGS sequence"/>
</dbReference>
<evidence type="ECO:0000256" key="1">
    <source>
        <dbReference type="SAM" id="MobiDB-lite"/>
    </source>
</evidence>
<dbReference type="EMBL" id="AVOT02022535">
    <property type="protein sequence ID" value="MBW0512008.1"/>
    <property type="molecule type" value="Genomic_DNA"/>
</dbReference>